<protein>
    <submittedName>
        <fullName evidence="1">Uncharacterized protein</fullName>
    </submittedName>
</protein>
<evidence type="ECO:0000313" key="1">
    <source>
        <dbReference type="EMBL" id="SDG24850.1"/>
    </source>
</evidence>
<accession>A0A1G7SRF0</accession>
<gene>
    <name evidence="1" type="ORF">SAMN04488067_12311</name>
</gene>
<dbReference type="AlphaFoldDB" id="A0A1G7SRF0"/>
<reference evidence="1 2" key="1">
    <citation type="submission" date="2016-10" db="EMBL/GenBank/DDBJ databases">
        <authorList>
            <person name="Varghese N."/>
            <person name="Submissions S."/>
        </authorList>
    </citation>
    <scope>NUCLEOTIDE SEQUENCE [LARGE SCALE GENOMIC DNA]</scope>
    <source>
        <strain evidence="1 2">CGMCC 1.3527</strain>
    </source>
</reference>
<sequence>MNRSTGMENMGNRIPMTTTCLLSLVDIAKYVELMGELTK</sequence>
<organism evidence="1 2">
    <name type="scientific">Halorubrum xinjiangense</name>
    <dbReference type="NCBI Taxonomy" id="261291"/>
    <lineage>
        <taxon>Archaea</taxon>
        <taxon>Methanobacteriati</taxon>
        <taxon>Methanobacteriota</taxon>
        <taxon>Stenosarchaea group</taxon>
        <taxon>Halobacteria</taxon>
        <taxon>Halobacteriales</taxon>
        <taxon>Haloferacaceae</taxon>
        <taxon>Halorubrum</taxon>
    </lineage>
</organism>
<proteinExistence type="predicted"/>
<name>A0A1G7SRF0_9EURY</name>
<keyword evidence="2" id="KW-1185">Reference proteome</keyword>
<evidence type="ECO:0000313" key="2">
    <source>
        <dbReference type="Proteomes" id="UP000324020"/>
    </source>
</evidence>
<dbReference type="Proteomes" id="UP000324020">
    <property type="component" value="Unassembled WGS sequence"/>
</dbReference>
<dbReference type="EMBL" id="FNBO01000023">
    <property type="protein sequence ID" value="SDG24850.1"/>
    <property type="molecule type" value="Genomic_DNA"/>
</dbReference>